<proteinExistence type="predicted"/>
<dbReference type="AlphaFoldDB" id="A0ABD2LG70"/>
<dbReference type="EMBL" id="JBICBT010000449">
    <property type="protein sequence ID" value="KAL3113379.1"/>
    <property type="molecule type" value="Genomic_DNA"/>
</dbReference>
<evidence type="ECO:0000313" key="2">
    <source>
        <dbReference type="Proteomes" id="UP001620626"/>
    </source>
</evidence>
<evidence type="ECO:0008006" key="3">
    <source>
        <dbReference type="Google" id="ProtNLM"/>
    </source>
</evidence>
<protein>
    <recommendedName>
        <fullName evidence="3">Peptidase S1 domain-containing protein</fullName>
    </recommendedName>
</protein>
<sequence>MGRSAKLSECAYLPNDGHLRICVEKNTIQTGDSGGALLGSNGTNFVQIGLVSIYSPLDACWIERITGVECGTY</sequence>
<comment type="caution">
    <text evidence="1">The sequence shown here is derived from an EMBL/GenBank/DDBJ whole genome shotgun (WGS) entry which is preliminary data.</text>
</comment>
<reference evidence="1 2" key="1">
    <citation type="submission" date="2024-10" db="EMBL/GenBank/DDBJ databases">
        <authorList>
            <person name="Kim D."/>
        </authorList>
    </citation>
    <scope>NUCLEOTIDE SEQUENCE [LARGE SCALE GENOMIC DNA]</scope>
    <source>
        <strain evidence="1">BH-2024</strain>
    </source>
</reference>
<gene>
    <name evidence="1" type="ORF">niasHT_012293</name>
</gene>
<evidence type="ECO:0000313" key="1">
    <source>
        <dbReference type="EMBL" id="KAL3113379.1"/>
    </source>
</evidence>
<dbReference type="Proteomes" id="UP001620626">
    <property type="component" value="Unassembled WGS sequence"/>
</dbReference>
<name>A0ABD2LG70_9BILA</name>
<accession>A0ABD2LG70</accession>
<organism evidence="1 2">
    <name type="scientific">Heterodera trifolii</name>
    <dbReference type="NCBI Taxonomy" id="157864"/>
    <lineage>
        <taxon>Eukaryota</taxon>
        <taxon>Metazoa</taxon>
        <taxon>Ecdysozoa</taxon>
        <taxon>Nematoda</taxon>
        <taxon>Chromadorea</taxon>
        <taxon>Rhabditida</taxon>
        <taxon>Tylenchina</taxon>
        <taxon>Tylenchomorpha</taxon>
        <taxon>Tylenchoidea</taxon>
        <taxon>Heteroderidae</taxon>
        <taxon>Heteroderinae</taxon>
        <taxon>Heterodera</taxon>
    </lineage>
</organism>
<keyword evidence="2" id="KW-1185">Reference proteome</keyword>